<dbReference type="AlphaFoldDB" id="A0A0A9FDU0"/>
<sequence>MDFFSTKRNQPFVSFLLKDPQPTWLKKRSRLSISQLMVYMKF</sequence>
<protein>
    <submittedName>
        <fullName evidence="1">Uncharacterized protein</fullName>
    </submittedName>
</protein>
<dbReference type="EMBL" id="GBRH01187384">
    <property type="protein sequence ID" value="JAE10512.1"/>
    <property type="molecule type" value="Transcribed_RNA"/>
</dbReference>
<reference evidence="1" key="1">
    <citation type="submission" date="2014-09" db="EMBL/GenBank/DDBJ databases">
        <authorList>
            <person name="Magalhaes I.L.F."/>
            <person name="Oliveira U."/>
            <person name="Santos F.R."/>
            <person name="Vidigal T.H.D.A."/>
            <person name="Brescovit A.D."/>
            <person name="Santos A.J."/>
        </authorList>
    </citation>
    <scope>NUCLEOTIDE SEQUENCE</scope>
    <source>
        <tissue evidence="1">Shoot tissue taken approximately 20 cm above the soil surface</tissue>
    </source>
</reference>
<accession>A0A0A9FDU0</accession>
<reference evidence="1" key="2">
    <citation type="journal article" date="2015" name="Data Brief">
        <title>Shoot transcriptome of the giant reed, Arundo donax.</title>
        <authorList>
            <person name="Barrero R.A."/>
            <person name="Guerrero F.D."/>
            <person name="Moolhuijzen P."/>
            <person name="Goolsby J.A."/>
            <person name="Tidwell J."/>
            <person name="Bellgard S.E."/>
            <person name="Bellgard M.I."/>
        </authorList>
    </citation>
    <scope>NUCLEOTIDE SEQUENCE</scope>
    <source>
        <tissue evidence="1">Shoot tissue taken approximately 20 cm above the soil surface</tissue>
    </source>
</reference>
<evidence type="ECO:0000313" key="1">
    <source>
        <dbReference type="EMBL" id="JAE10512.1"/>
    </source>
</evidence>
<proteinExistence type="predicted"/>
<organism evidence="1">
    <name type="scientific">Arundo donax</name>
    <name type="common">Giant reed</name>
    <name type="synonym">Donax arundinaceus</name>
    <dbReference type="NCBI Taxonomy" id="35708"/>
    <lineage>
        <taxon>Eukaryota</taxon>
        <taxon>Viridiplantae</taxon>
        <taxon>Streptophyta</taxon>
        <taxon>Embryophyta</taxon>
        <taxon>Tracheophyta</taxon>
        <taxon>Spermatophyta</taxon>
        <taxon>Magnoliopsida</taxon>
        <taxon>Liliopsida</taxon>
        <taxon>Poales</taxon>
        <taxon>Poaceae</taxon>
        <taxon>PACMAD clade</taxon>
        <taxon>Arundinoideae</taxon>
        <taxon>Arundineae</taxon>
        <taxon>Arundo</taxon>
    </lineage>
</organism>
<name>A0A0A9FDU0_ARUDO</name>